<evidence type="ECO:0000313" key="2">
    <source>
        <dbReference type="EMBL" id="QHS96702.1"/>
    </source>
</evidence>
<reference evidence="2" key="1">
    <citation type="journal article" date="2020" name="Nature">
        <title>Giant virus diversity and host interactions through global metagenomics.</title>
        <authorList>
            <person name="Schulz F."/>
            <person name="Roux S."/>
            <person name="Paez-Espino D."/>
            <person name="Jungbluth S."/>
            <person name="Walsh D.A."/>
            <person name="Denef V.J."/>
            <person name="McMahon K.D."/>
            <person name="Konstantinidis K.T."/>
            <person name="Eloe-Fadrosh E.A."/>
            <person name="Kyrpides N.C."/>
            <person name="Woyke T."/>
        </authorList>
    </citation>
    <scope>NUCLEOTIDE SEQUENCE</scope>
    <source>
        <strain evidence="2">GVMAG-M-3300020166-5</strain>
    </source>
</reference>
<feature type="compositionally biased region" description="Basic residues" evidence="1">
    <location>
        <begin position="269"/>
        <end position="304"/>
    </location>
</feature>
<sequence>MLVPEGRVQKILFTPLLKYTDEIIKKAGVPISYRSFFEKSLYFTKLLKYVIKNRKIPKYGSPVARNNGEHNIKYMLDLMFKPKTPIYNNNRKYIIHKIDIHPTVPTDLRIGEPVSAKVTVYLAMMEDHKNNFDRLDCKDKKKDIMTSLHKFFYPDDVVREPDVRITKRGFPMLPPAYHSETTGYVKSKAINNGRGISSHARTHYRRGLHDIYDSHLSRHHRPHHQSRHHRPHHHTSRHHMPSASSASRHHMPSASSALRHHMPSASSASRHHKHGHVARGGGTKKKRKTNKRGRSTRCKRRRVV</sequence>
<dbReference type="AlphaFoldDB" id="A0A6C0BX94"/>
<organism evidence="2">
    <name type="scientific">viral metagenome</name>
    <dbReference type="NCBI Taxonomy" id="1070528"/>
    <lineage>
        <taxon>unclassified sequences</taxon>
        <taxon>metagenomes</taxon>
        <taxon>organismal metagenomes</taxon>
    </lineage>
</organism>
<feature type="region of interest" description="Disordered" evidence="1">
    <location>
        <begin position="217"/>
        <end position="304"/>
    </location>
</feature>
<feature type="compositionally biased region" description="Basic residues" evidence="1">
    <location>
        <begin position="217"/>
        <end position="240"/>
    </location>
</feature>
<proteinExistence type="predicted"/>
<protein>
    <submittedName>
        <fullName evidence="2">Uncharacterized protein</fullName>
    </submittedName>
</protein>
<name>A0A6C0BX94_9ZZZZ</name>
<dbReference type="EMBL" id="MN739278">
    <property type="protein sequence ID" value="QHS96702.1"/>
    <property type="molecule type" value="Genomic_DNA"/>
</dbReference>
<evidence type="ECO:0000256" key="1">
    <source>
        <dbReference type="SAM" id="MobiDB-lite"/>
    </source>
</evidence>
<accession>A0A6C0BX94</accession>